<dbReference type="GO" id="GO:0003677">
    <property type="term" value="F:DNA binding"/>
    <property type="evidence" value="ECO:0007669"/>
    <property type="project" value="InterPro"/>
</dbReference>
<name>A0A1Y5TFU3_9RHOB</name>
<accession>A0A1Y5TFU3</accession>
<dbReference type="GO" id="GO:0006355">
    <property type="term" value="P:regulation of DNA-templated transcription"/>
    <property type="evidence" value="ECO:0007669"/>
    <property type="project" value="InterPro"/>
</dbReference>
<evidence type="ECO:0000313" key="3">
    <source>
        <dbReference type="Proteomes" id="UP000193623"/>
    </source>
</evidence>
<gene>
    <name evidence="2" type="ORF">PSJ8397_03253</name>
</gene>
<dbReference type="InterPro" id="IPR016032">
    <property type="entry name" value="Sig_transdc_resp-reg_C-effctor"/>
</dbReference>
<reference evidence="2 3" key="1">
    <citation type="submission" date="2017-03" db="EMBL/GenBank/DDBJ databases">
        <authorList>
            <person name="Afonso C.L."/>
            <person name="Miller P.J."/>
            <person name="Scott M.A."/>
            <person name="Spackman E."/>
            <person name="Goraichik I."/>
            <person name="Dimitrov K.M."/>
            <person name="Suarez D.L."/>
            <person name="Swayne D.E."/>
        </authorList>
    </citation>
    <scope>NUCLEOTIDE SEQUENCE [LARGE SCALE GENOMIC DNA]</scope>
    <source>
        <strain evidence="2 3">CECT 8397</strain>
    </source>
</reference>
<dbReference type="InterPro" id="IPR000792">
    <property type="entry name" value="Tscrpt_reg_LuxR_C"/>
</dbReference>
<proteinExistence type="predicted"/>
<dbReference type="OrthoDB" id="8107794at2"/>
<sequence length="601" mass="65630">MTQKTPIDPDAIVDQLYDIALDTDSLLPFMEAWNAAGLDAQDVRQTVEHIDQFDTAYQAHLTRAETFLRRDATRGAGPDFAAMLSRFHGLAAFIVDATRSVAATNDGARHGFSLEAGQDLSTLDLPAEAVARLRDGIDAVLASPQQGDKLLKITLSGATGTLLFQLHRLAVASDLAAPHVLVVTTHFHWQDGLGQTLEEVFGLTPAEQGIVRALVEGQNAKTISANRGTSEGTVRGQIKTVLAKMSARSQSEVIRLVLSLRDFTAPKTPKDGPPALSTAPTGGTWLQAEVWKPFKTVTLPDGRRMDYHDMGPVTGAPILYTHMGYCMARWAEPMIKLCFQLGLRVIVPIRAGYGQSDNMDPKGDVLASTRDDTLFLLRYLGIARLPYVTQGGDFLFGIDMAAHHPEVVSELGGICARPSLSGDRHYSTMGKWHRFFLSTGKHAPHLLKFTVKAAVTMCKRIGVTEMFIHMNKGSKSDMSLLEDPHIHAVMIYNAELAASKSTDISQAFTMEVMASEKPWDDLMERAKDTPTWLINGADDPSTDLAAVAEYKELYPWLEIDVIPDGGQMMMFKHYDTIIPRLAAAAKRAQTPLDHAARGAGG</sequence>
<dbReference type="InterPro" id="IPR036388">
    <property type="entry name" value="WH-like_DNA-bd_sf"/>
</dbReference>
<dbReference type="GO" id="GO:0016787">
    <property type="term" value="F:hydrolase activity"/>
    <property type="evidence" value="ECO:0007669"/>
    <property type="project" value="UniProtKB-KW"/>
</dbReference>
<keyword evidence="3" id="KW-1185">Reference proteome</keyword>
<dbReference type="RefSeq" id="WP_085865626.1">
    <property type="nucleotide sequence ID" value="NZ_FWFT01000006.1"/>
</dbReference>
<dbReference type="SUPFAM" id="SSF53474">
    <property type="entry name" value="alpha/beta-Hydrolases"/>
    <property type="match status" value="1"/>
</dbReference>
<keyword evidence="2" id="KW-0378">Hydrolase</keyword>
<dbReference type="AlphaFoldDB" id="A0A1Y5TFU3"/>
<evidence type="ECO:0000313" key="2">
    <source>
        <dbReference type="EMBL" id="SLN60898.1"/>
    </source>
</evidence>
<dbReference type="SMART" id="SM00421">
    <property type="entry name" value="HTH_LUXR"/>
    <property type="match status" value="1"/>
</dbReference>
<feature type="domain" description="HTH luxR-type" evidence="1">
    <location>
        <begin position="200"/>
        <end position="257"/>
    </location>
</feature>
<dbReference type="EMBL" id="FWFT01000006">
    <property type="protein sequence ID" value="SLN60898.1"/>
    <property type="molecule type" value="Genomic_DNA"/>
</dbReference>
<dbReference type="InterPro" id="IPR029058">
    <property type="entry name" value="AB_hydrolase_fold"/>
</dbReference>
<dbReference type="Gene3D" id="1.10.10.10">
    <property type="entry name" value="Winged helix-like DNA-binding domain superfamily/Winged helix DNA-binding domain"/>
    <property type="match status" value="1"/>
</dbReference>
<dbReference type="Pfam" id="PF00196">
    <property type="entry name" value="GerE"/>
    <property type="match status" value="1"/>
</dbReference>
<evidence type="ECO:0000259" key="1">
    <source>
        <dbReference type="SMART" id="SM00421"/>
    </source>
</evidence>
<dbReference type="Gene3D" id="3.40.50.1820">
    <property type="entry name" value="alpha/beta hydrolase"/>
    <property type="match status" value="1"/>
</dbReference>
<dbReference type="Proteomes" id="UP000193623">
    <property type="component" value="Unassembled WGS sequence"/>
</dbReference>
<dbReference type="SUPFAM" id="SSF46894">
    <property type="entry name" value="C-terminal effector domain of the bipartite response regulators"/>
    <property type="match status" value="1"/>
</dbReference>
<protein>
    <submittedName>
        <fullName evidence="2">Alpha/beta hydrolase family protein</fullName>
    </submittedName>
</protein>
<organism evidence="2 3">
    <name type="scientific">Pseudooctadecabacter jejudonensis</name>
    <dbReference type="NCBI Taxonomy" id="1391910"/>
    <lineage>
        <taxon>Bacteria</taxon>
        <taxon>Pseudomonadati</taxon>
        <taxon>Pseudomonadota</taxon>
        <taxon>Alphaproteobacteria</taxon>
        <taxon>Rhodobacterales</taxon>
        <taxon>Paracoccaceae</taxon>
        <taxon>Pseudooctadecabacter</taxon>
    </lineage>
</organism>